<dbReference type="EMBL" id="JAAGWY010000001">
    <property type="protein sequence ID" value="NEN05275.1"/>
    <property type="molecule type" value="Genomic_DNA"/>
</dbReference>
<dbReference type="PANTHER" id="PTHR46577:SF1">
    <property type="entry name" value="HTH-TYPE TRANSCRIPTIONAL REGULATORY PROTEIN GABR"/>
    <property type="match status" value="1"/>
</dbReference>
<dbReference type="AlphaFoldDB" id="A0A6L9XVI5"/>
<dbReference type="PROSITE" id="PS50949">
    <property type="entry name" value="HTH_GNTR"/>
    <property type="match status" value="1"/>
</dbReference>
<keyword evidence="1" id="KW-0663">Pyridoxal phosphate</keyword>
<comment type="caution">
    <text evidence="6">The sequence shown here is derived from an EMBL/GenBank/DDBJ whole genome shotgun (WGS) entry which is preliminary data.</text>
</comment>
<gene>
    <name evidence="6" type="ORF">G3T36_05265</name>
</gene>
<evidence type="ECO:0000259" key="5">
    <source>
        <dbReference type="PROSITE" id="PS50949"/>
    </source>
</evidence>
<proteinExistence type="predicted"/>
<accession>A0A6L9XVI5</accession>
<sequence length="116" mass="12358">MLIRLDYASSIGLAEQIAGAVRQSIRDGVLSAGEGLPAARALASVLGVNVHTVFRAYSLLRVAGVVEVRQGRGARVLPPPEELPKDVVDAIEALVRGAASRGVVRQQLIRYLEEMS</sequence>
<evidence type="ECO:0000313" key="7">
    <source>
        <dbReference type="Proteomes" id="UP000474967"/>
    </source>
</evidence>
<evidence type="ECO:0000256" key="3">
    <source>
        <dbReference type="ARBA" id="ARBA00023125"/>
    </source>
</evidence>
<dbReference type="InterPro" id="IPR000524">
    <property type="entry name" value="Tscrpt_reg_HTH_GntR"/>
</dbReference>
<evidence type="ECO:0000256" key="4">
    <source>
        <dbReference type="ARBA" id="ARBA00023163"/>
    </source>
</evidence>
<keyword evidence="4" id="KW-0804">Transcription</keyword>
<dbReference type="GO" id="GO:0003700">
    <property type="term" value="F:DNA-binding transcription factor activity"/>
    <property type="evidence" value="ECO:0007669"/>
    <property type="project" value="InterPro"/>
</dbReference>
<dbReference type="GO" id="GO:0003677">
    <property type="term" value="F:DNA binding"/>
    <property type="evidence" value="ECO:0007669"/>
    <property type="project" value="UniProtKB-KW"/>
</dbReference>
<dbReference type="Pfam" id="PF00392">
    <property type="entry name" value="GntR"/>
    <property type="match status" value="1"/>
</dbReference>
<evidence type="ECO:0000256" key="1">
    <source>
        <dbReference type="ARBA" id="ARBA00022898"/>
    </source>
</evidence>
<feature type="domain" description="HTH gntR-type" evidence="5">
    <location>
        <begin position="11"/>
        <end position="79"/>
    </location>
</feature>
<dbReference type="InterPro" id="IPR051446">
    <property type="entry name" value="HTH_trans_reg/aminotransferase"/>
</dbReference>
<reference evidence="6 7" key="1">
    <citation type="journal article" date="2014" name="J. Microbiol.">
        <title>Diaminobutyricibacter tongyongensis gen. nov., sp. nov. and Homoserinibacter gongjuensis gen. nov., sp. nov. belong to the family Microbacteriaceae.</title>
        <authorList>
            <person name="Kim S.J."/>
            <person name="Ahn J.H."/>
            <person name="Weon H.Y."/>
            <person name="Hamada M."/>
            <person name="Suzuki K."/>
            <person name="Kwon S.W."/>
        </authorList>
    </citation>
    <scope>NUCLEOTIDE SEQUENCE [LARGE SCALE GENOMIC DNA]</scope>
    <source>
        <strain evidence="6 7">NBRC 108724</strain>
    </source>
</reference>
<keyword evidence="7" id="KW-1185">Reference proteome</keyword>
<dbReference type="SUPFAM" id="SSF46785">
    <property type="entry name" value="Winged helix' DNA-binding domain"/>
    <property type="match status" value="1"/>
</dbReference>
<evidence type="ECO:0000256" key="2">
    <source>
        <dbReference type="ARBA" id="ARBA00023015"/>
    </source>
</evidence>
<organism evidence="6 7">
    <name type="scientific">Leifsonia tongyongensis</name>
    <dbReference type="NCBI Taxonomy" id="1268043"/>
    <lineage>
        <taxon>Bacteria</taxon>
        <taxon>Bacillati</taxon>
        <taxon>Actinomycetota</taxon>
        <taxon>Actinomycetes</taxon>
        <taxon>Micrococcales</taxon>
        <taxon>Microbacteriaceae</taxon>
        <taxon>Leifsonia</taxon>
    </lineage>
</organism>
<dbReference type="PANTHER" id="PTHR46577">
    <property type="entry name" value="HTH-TYPE TRANSCRIPTIONAL REGULATORY PROTEIN GABR"/>
    <property type="match status" value="1"/>
</dbReference>
<keyword evidence="2" id="KW-0805">Transcription regulation</keyword>
<evidence type="ECO:0000313" key="6">
    <source>
        <dbReference type="EMBL" id="NEN05275.1"/>
    </source>
</evidence>
<dbReference type="InterPro" id="IPR036390">
    <property type="entry name" value="WH_DNA-bd_sf"/>
</dbReference>
<dbReference type="Proteomes" id="UP000474967">
    <property type="component" value="Unassembled WGS sequence"/>
</dbReference>
<dbReference type="SMART" id="SM00345">
    <property type="entry name" value="HTH_GNTR"/>
    <property type="match status" value="1"/>
</dbReference>
<name>A0A6L9XVI5_9MICO</name>
<dbReference type="Gene3D" id="1.10.10.10">
    <property type="entry name" value="Winged helix-like DNA-binding domain superfamily/Winged helix DNA-binding domain"/>
    <property type="match status" value="1"/>
</dbReference>
<dbReference type="CDD" id="cd07377">
    <property type="entry name" value="WHTH_GntR"/>
    <property type="match status" value="1"/>
</dbReference>
<protein>
    <submittedName>
        <fullName evidence="6">GntR family transcriptional regulator</fullName>
    </submittedName>
</protein>
<dbReference type="InterPro" id="IPR036388">
    <property type="entry name" value="WH-like_DNA-bd_sf"/>
</dbReference>
<keyword evidence="3" id="KW-0238">DNA-binding</keyword>